<dbReference type="Proteomes" id="UP000297982">
    <property type="component" value="Unassembled WGS sequence"/>
</dbReference>
<feature type="binding site" evidence="12">
    <location>
        <begin position="235"/>
        <end position="236"/>
    </location>
    <ligand>
        <name>ATP</name>
        <dbReference type="ChEBI" id="CHEBI:30616"/>
    </ligand>
</feature>
<dbReference type="Gene3D" id="3.40.1190.20">
    <property type="match status" value="1"/>
</dbReference>
<evidence type="ECO:0000256" key="4">
    <source>
        <dbReference type="ARBA" id="ARBA00022679"/>
    </source>
</evidence>
<evidence type="ECO:0000256" key="12">
    <source>
        <dbReference type="HAMAP-Rule" id="MF_01987"/>
    </source>
</evidence>
<gene>
    <name evidence="12 14" type="primary">rbsK</name>
    <name evidence="14" type="ORF">E4663_17160</name>
</gene>
<evidence type="ECO:0000313" key="15">
    <source>
        <dbReference type="Proteomes" id="UP000297982"/>
    </source>
</evidence>
<feature type="binding site" evidence="12">
    <location>
        <begin position="11"/>
        <end position="13"/>
    </location>
    <ligand>
        <name>substrate</name>
    </ligand>
</feature>
<evidence type="ECO:0000313" key="14">
    <source>
        <dbReference type="EMBL" id="TGB01207.1"/>
    </source>
</evidence>
<keyword evidence="5 12" id="KW-0479">Metal-binding</keyword>
<comment type="cofactor">
    <cofactor evidence="12">
        <name>Mg(2+)</name>
        <dbReference type="ChEBI" id="CHEBI:18420"/>
    </cofactor>
    <text evidence="12">Requires a divalent cation, most likely magnesium in vivo, as an electrophilic catalyst to aid phosphoryl group transfer. It is the chelate of the metal and the nucleotide that is the actual substrate.</text>
</comment>
<feature type="binding site" evidence="12">
    <location>
        <position position="260"/>
    </location>
    <ligand>
        <name>ATP</name>
        <dbReference type="ChEBI" id="CHEBI:30616"/>
    </ligand>
</feature>
<evidence type="ECO:0000256" key="7">
    <source>
        <dbReference type="ARBA" id="ARBA00022777"/>
    </source>
</evidence>
<dbReference type="InterPro" id="IPR002139">
    <property type="entry name" value="Ribo/fructo_kinase"/>
</dbReference>
<feature type="binding site" evidence="12">
    <location>
        <begin position="39"/>
        <end position="43"/>
    </location>
    <ligand>
        <name>substrate</name>
    </ligand>
</feature>
<dbReference type="RefSeq" id="WP_135328550.1">
    <property type="nucleotide sequence ID" value="NZ_SRJC01000007.1"/>
</dbReference>
<keyword evidence="6 12" id="KW-0547">Nucleotide-binding</keyword>
<dbReference type="PROSITE" id="PS00584">
    <property type="entry name" value="PFKB_KINASES_2"/>
    <property type="match status" value="1"/>
</dbReference>
<organism evidence="14 15">
    <name type="scientific">Halobacillus salinus</name>
    <dbReference type="NCBI Taxonomy" id="192814"/>
    <lineage>
        <taxon>Bacteria</taxon>
        <taxon>Bacillati</taxon>
        <taxon>Bacillota</taxon>
        <taxon>Bacilli</taxon>
        <taxon>Bacillales</taxon>
        <taxon>Bacillaceae</taxon>
        <taxon>Halobacillus</taxon>
    </lineage>
</organism>
<comment type="caution">
    <text evidence="12">Lacks conserved residue(s) required for the propagation of feature annotation.</text>
</comment>
<dbReference type="InterPro" id="IPR002173">
    <property type="entry name" value="Carboh/pur_kinase_PfkB_CS"/>
</dbReference>
<comment type="pathway">
    <text evidence="12">Carbohydrate metabolism; D-ribose degradation; D-ribose 5-phosphate from beta-D-ribopyranose: step 2/2.</text>
</comment>
<comment type="similarity">
    <text evidence="1">Belongs to the carbohydrate kinase pfkB family.</text>
</comment>
<dbReference type="EMBL" id="SRJC01000007">
    <property type="protein sequence ID" value="TGB01207.1"/>
    <property type="molecule type" value="Genomic_DNA"/>
</dbReference>
<keyword evidence="12" id="KW-0963">Cytoplasm</keyword>
<keyword evidence="4 12" id="KW-0808">Transferase</keyword>
<dbReference type="PANTHER" id="PTHR10584:SF166">
    <property type="entry name" value="RIBOKINASE"/>
    <property type="match status" value="1"/>
</dbReference>
<feature type="active site" description="Proton acceptor" evidence="12">
    <location>
        <position position="236"/>
    </location>
</feature>
<keyword evidence="9 12" id="KW-0460">Magnesium</keyword>
<dbReference type="InterPro" id="IPR029056">
    <property type="entry name" value="Ribokinase-like"/>
</dbReference>
<evidence type="ECO:0000256" key="1">
    <source>
        <dbReference type="ARBA" id="ARBA00005380"/>
    </source>
</evidence>
<feature type="binding site" evidence="12">
    <location>
        <position position="236"/>
    </location>
    <ligand>
        <name>substrate</name>
    </ligand>
</feature>
<dbReference type="NCBIfam" id="TIGR02152">
    <property type="entry name" value="D_ribokin_bact"/>
    <property type="match status" value="1"/>
</dbReference>
<dbReference type="GO" id="GO:0005829">
    <property type="term" value="C:cytosol"/>
    <property type="evidence" value="ECO:0007669"/>
    <property type="project" value="TreeGrafter"/>
</dbReference>
<name>A0A4Z0GW28_9BACI</name>
<evidence type="ECO:0000256" key="6">
    <source>
        <dbReference type="ARBA" id="ARBA00022741"/>
    </source>
</evidence>
<evidence type="ECO:0000256" key="5">
    <source>
        <dbReference type="ARBA" id="ARBA00022723"/>
    </source>
</evidence>
<keyword evidence="15" id="KW-1185">Reference proteome</keyword>
<feature type="binding site" evidence="12">
    <location>
        <begin position="204"/>
        <end position="209"/>
    </location>
    <ligand>
        <name>ATP</name>
        <dbReference type="ChEBI" id="CHEBI:30616"/>
    </ligand>
</feature>
<dbReference type="STRING" id="192814.GCA_900166575_02662"/>
<evidence type="ECO:0000259" key="13">
    <source>
        <dbReference type="Pfam" id="PF00294"/>
    </source>
</evidence>
<dbReference type="InterPro" id="IPR011611">
    <property type="entry name" value="PfkB_dom"/>
</dbReference>
<evidence type="ECO:0000256" key="10">
    <source>
        <dbReference type="ARBA" id="ARBA00022958"/>
    </source>
</evidence>
<dbReference type="PANTHER" id="PTHR10584">
    <property type="entry name" value="SUGAR KINASE"/>
    <property type="match status" value="1"/>
</dbReference>
<evidence type="ECO:0000256" key="11">
    <source>
        <dbReference type="ARBA" id="ARBA00023277"/>
    </source>
</evidence>
<comment type="subunit">
    <text evidence="12">Homodimer.</text>
</comment>
<dbReference type="UniPathway" id="UPA00916">
    <property type="reaction ID" value="UER00889"/>
</dbReference>
<keyword evidence="11 12" id="KW-0119">Carbohydrate metabolism</keyword>
<keyword evidence="8 12" id="KW-0067">ATP-binding</keyword>
<comment type="caution">
    <text evidence="14">The sequence shown here is derived from an EMBL/GenBank/DDBJ whole genome shotgun (WGS) entry which is preliminary data.</text>
</comment>
<evidence type="ECO:0000256" key="9">
    <source>
        <dbReference type="ARBA" id="ARBA00022842"/>
    </source>
</evidence>
<feature type="binding site" evidence="12">
    <location>
        <position position="271"/>
    </location>
    <ligand>
        <name>K(+)</name>
        <dbReference type="ChEBI" id="CHEBI:29103"/>
    </ligand>
</feature>
<feature type="binding site" evidence="12">
    <location>
        <position position="266"/>
    </location>
    <ligand>
        <name>K(+)</name>
        <dbReference type="ChEBI" id="CHEBI:29103"/>
    </ligand>
</feature>
<dbReference type="SUPFAM" id="SSF53613">
    <property type="entry name" value="Ribokinase-like"/>
    <property type="match status" value="1"/>
</dbReference>
<evidence type="ECO:0000256" key="2">
    <source>
        <dbReference type="ARBA" id="ARBA00012035"/>
    </source>
</evidence>
<dbReference type="AlphaFoldDB" id="A0A4Z0GW28"/>
<comment type="function">
    <text evidence="12">Catalyzes the phosphorylation of ribose at O-5 in a reaction requiring ATP and magnesium. The resulting D-ribose-5-phosphate can then be used either for sythesis of nucleotides, histidine, and tryptophan, or as a component of the pentose phosphate pathway.</text>
</comment>
<dbReference type="InterPro" id="IPR011877">
    <property type="entry name" value="Ribokinase"/>
</dbReference>
<proteinExistence type="inferred from homology"/>
<comment type="activity regulation">
    <text evidence="12">Activated by a monovalent cation that binds near, but not in, the active site. The most likely occupant of the site in vivo is potassium. Ion binding induces a conformational change that may alter substrate affinity.</text>
</comment>
<dbReference type="GO" id="GO:0019303">
    <property type="term" value="P:D-ribose catabolic process"/>
    <property type="evidence" value="ECO:0007669"/>
    <property type="project" value="UniProtKB-UniRule"/>
</dbReference>
<dbReference type="GO" id="GO:0005524">
    <property type="term" value="F:ATP binding"/>
    <property type="evidence" value="ECO:0007669"/>
    <property type="project" value="UniProtKB-UniRule"/>
</dbReference>
<dbReference type="EC" id="2.7.1.15" evidence="2 12"/>
<dbReference type="GO" id="GO:0046872">
    <property type="term" value="F:metal ion binding"/>
    <property type="evidence" value="ECO:0007669"/>
    <property type="project" value="UniProtKB-KW"/>
</dbReference>
<accession>A0A4Z0GW28</accession>
<feature type="domain" description="Carbohydrate kinase PfkB" evidence="13">
    <location>
        <begin position="1"/>
        <end position="278"/>
    </location>
</feature>
<feature type="binding site" evidence="12">
    <location>
        <position position="269"/>
    </location>
    <ligand>
        <name>K(+)</name>
        <dbReference type="ChEBI" id="CHEBI:29103"/>
    </ligand>
</feature>
<comment type="similarity">
    <text evidence="12">Belongs to the carbohydrate kinase PfkB family. Ribokinase subfamily.</text>
</comment>
<sequence>MSRVTVFGSINMDLTVTTKVMPEQGETVLGEQFATYPGGKGANQAVAAARIGTVVRMIGVVGDDVFGKDLLNHLSSEGVDTGGIYQLSGMATGTATIIVNDHDNRIIVAPGANHGLTPEMVYKQESLIEQCDVLLVQLEIPIETIGAVAVLAEKHEILLIVNPAPYQKLPETFLERASFVTPNETEARMLTADDPWVESKLITTKGKEGVSILVKGEQITVQGYPVEPVDTTGAGDTFNGALAAKLSAGTELNESVAFANAAAALSVMKPGAQSGMPTTKQVLTFLQEQDNN</sequence>
<comment type="catalytic activity">
    <reaction evidence="12">
        <text>D-ribose + ATP = D-ribose 5-phosphate + ADP + H(+)</text>
        <dbReference type="Rhea" id="RHEA:13697"/>
        <dbReference type="ChEBI" id="CHEBI:15378"/>
        <dbReference type="ChEBI" id="CHEBI:30616"/>
        <dbReference type="ChEBI" id="CHEBI:47013"/>
        <dbReference type="ChEBI" id="CHEBI:78346"/>
        <dbReference type="ChEBI" id="CHEBI:456216"/>
        <dbReference type="EC" id="2.7.1.15"/>
    </reaction>
</comment>
<feature type="binding site" evidence="12">
    <location>
        <position position="183"/>
    </location>
    <ligand>
        <name>ATP</name>
        <dbReference type="ChEBI" id="CHEBI:30616"/>
    </ligand>
</feature>
<feature type="binding site" evidence="12">
    <location>
        <position position="232"/>
    </location>
    <ligand>
        <name>K(+)</name>
        <dbReference type="ChEBI" id="CHEBI:29103"/>
    </ligand>
</feature>
<keyword evidence="7 12" id="KW-0418">Kinase</keyword>
<reference evidence="14 15" key="1">
    <citation type="journal article" date="2003" name="Int. J. Syst. Evol. Microbiol.">
        <title>Halobacillus salinus sp. nov., isolated from a salt lake on the coast of the East Sea in Korea.</title>
        <authorList>
            <person name="Yoon J.H."/>
            <person name="Kang K.H."/>
            <person name="Park Y.H."/>
        </authorList>
    </citation>
    <scope>NUCLEOTIDE SEQUENCE [LARGE SCALE GENOMIC DNA]</scope>
    <source>
        <strain evidence="14 15">HSL-3</strain>
    </source>
</reference>
<protein>
    <recommendedName>
        <fullName evidence="3 12">Ribokinase</fullName>
        <shortName evidence="12">RK</shortName>
        <ecNumber evidence="2 12">2.7.1.15</ecNumber>
    </recommendedName>
</protein>
<dbReference type="Pfam" id="PF00294">
    <property type="entry name" value="PfkB"/>
    <property type="match status" value="1"/>
</dbReference>
<comment type="subcellular location">
    <subcellularLocation>
        <location evidence="12">Cytoplasm</location>
    </subcellularLocation>
</comment>
<evidence type="ECO:0000256" key="3">
    <source>
        <dbReference type="ARBA" id="ARBA00016943"/>
    </source>
</evidence>
<feature type="binding site" evidence="12">
    <location>
        <position position="230"/>
    </location>
    <ligand>
        <name>K(+)</name>
        <dbReference type="ChEBI" id="CHEBI:29103"/>
    </ligand>
</feature>
<keyword evidence="10 12" id="KW-0630">Potassium</keyword>
<dbReference type="HAMAP" id="MF_01987">
    <property type="entry name" value="Ribokinase"/>
    <property type="match status" value="1"/>
</dbReference>
<dbReference type="CDD" id="cd01174">
    <property type="entry name" value="ribokinase"/>
    <property type="match status" value="1"/>
</dbReference>
<dbReference type="GO" id="GO:0004747">
    <property type="term" value="F:ribokinase activity"/>
    <property type="evidence" value="ECO:0007669"/>
    <property type="project" value="UniProtKB-UniRule"/>
</dbReference>
<dbReference type="PRINTS" id="PR00990">
    <property type="entry name" value="RIBOKINASE"/>
</dbReference>
<evidence type="ECO:0000256" key="8">
    <source>
        <dbReference type="ARBA" id="ARBA00022840"/>
    </source>
</evidence>
<feature type="binding site" evidence="12">
    <location>
        <position position="139"/>
    </location>
    <ligand>
        <name>substrate</name>
    </ligand>
</feature>